<gene>
    <name evidence="1" type="primary">Dwil\GK27533</name>
    <name evidence="1" type="ORF">Dwil_GK27533</name>
</gene>
<organism evidence="1 2">
    <name type="scientific">Drosophila willistoni</name>
    <name type="common">Fruit fly</name>
    <dbReference type="NCBI Taxonomy" id="7260"/>
    <lineage>
        <taxon>Eukaryota</taxon>
        <taxon>Metazoa</taxon>
        <taxon>Ecdysozoa</taxon>
        <taxon>Arthropoda</taxon>
        <taxon>Hexapoda</taxon>
        <taxon>Insecta</taxon>
        <taxon>Pterygota</taxon>
        <taxon>Neoptera</taxon>
        <taxon>Endopterygota</taxon>
        <taxon>Diptera</taxon>
        <taxon>Brachycera</taxon>
        <taxon>Muscomorpha</taxon>
        <taxon>Ephydroidea</taxon>
        <taxon>Drosophilidae</taxon>
        <taxon>Drosophila</taxon>
        <taxon>Sophophora</taxon>
    </lineage>
</organism>
<dbReference type="EMBL" id="CH963913">
    <property type="protein sequence ID" value="KRF98666.1"/>
    <property type="molecule type" value="Genomic_DNA"/>
</dbReference>
<evidence type="ECO:0000313" key="2">
    <source>
        <dbReference type="Proteomes" id="UP000007798"/>
    </source>
</evidence>
<dbReference type="Proteomes" id="UP000007798">
    <property type="component" value="Unassembled WGS sequence"/>
</dbReference>
<dbReference type="STRING" id="7260.A0A0Q9WR38"/>
<name>A0A0Q9WR38_DROWI</name>
<dbReference type="FunCoup" id="A0A0Q9WR38">
    <property type="interactions" value="5"/>
</dbReference>
<reference evidence="1 2" key="1">
    <citation type="journal article" date="2007" name="Nature">
        <title>Evolution of genes and genomes on the Drosophila phylogeny.</title>
        <authorList>
            <consortium name="Drosophila 12 Genomes Consortium"/>
            <person name="Clark A.G."/>
            <person name="Eisen M.B."/>
            <person name="Smith D.R."/>
            <person name="Bergman C.M."/>
            <person name="Oliver B."/>
            <person name="Markow T.A."/>
            <person name="Kaufman T.C."/>
            <person name="Kellis M."/>
            <person name="Gelbart W."/>
            <person name="Iyer V.N."/>
            <person name="Pollard D.A."/>
            <person name="Sackton T.B."/>
            <person name="Larracuente A.M."/>
            <person name="Singh N.D."/>
            <person name="Abad J.P."/>
            <person name="Abt D.N."/>
            <person name="Adryan B."/>
            <person name="Aguade M."/>
            <person name="Akashi H."/>
            <person name="Anderson W.W."/>
            <person name="Aquadro C.F."/>
            <person name="Ardell D.H."/>
            <person name="Arguello R."/>
            <person name="Artieri C.G."/>
            <person name="Barbash D.A."/>
            <person name="Barker D."/>
            <person name="Barsanti P."/>
            <person name="Batterham P."/>
            <person name="Batzoglou S."/>
            <person name="Begun D."/>
            <person name="Bhutkar A."/>
            <person name="Blanco E."/>
            <person name="Bosak S.A."/>
            <person name="Bradley R.K."/>
            <person name="Brand A.D."/>
            <person name="Brent M.R."/>
            <person name="Brooks A.N."/>
            <person name="Brown R.H."/>
            <person name="Butlin R.K."/>
            <person name="Caggese C."/>
            <person name="Calvi B.R."/>
            <person name="Bernardo de Carvalho A."/>
            <person name="Caspi A."/>
            <person name="Castrezana S."/>
            <person name="Celniker S.E."/>
            <person name="Chang J.L."/>
            <person name="Chapple C."/>
            <person name="Chatterji S."/>
            <person name="Chinwalla A."/>
            <person name="Civetta A."/>
            <person name="Clifton S.W."/>
            <person name="Comeron J.M."/>
            <person name="Costello J.C."/>
            <person name="Coyne J.A."/>
            <person name="Daub J."/>
            <person name="David R.G."/>
            <person name="Delcher A.L."/>
            <person name="Delehaunty K."/>
            <person name="Do C.B."/>
            <person name="Ebling H."/>
            <person name="Edwards K."/>
            <person name="Eickbush T."/>
            <person name="Evans J.D."/>
            <person name="Filipski A."/>
            <person name="Findeiss S."/>
            <person name="Freyhult E."/>
            <person name="Fulton L."/>
            <person name="Fulton R."/>
            <person name="Garcia A.C."/>
            <person name="Gardiner A."/>
            <person name="Garfield D.A."/>
            <person name="Garvin B.E."/>
            <person name="Gibson G."/>
            <person name="Gilbert D."/>
            <person name="Gnerre S."/>
            <person name="Godfrey J."/>
            <person name="Good R."/>
            <person name="Gotea V."/>
            <person name="Gravely B."/>
            <person name="Greenberg A.J."/>
            <person name="Griffiths-Jones S."/>
            <person name="Gross S."/>
            <person name="Guigo R."/>
            <person name="Gustafson E.A."/>
            <person name="Haerty W."/>
            <person name="Hahn M.W."/>
            <person name="Halligan D.L."/>
            <person name="Halpern A.L."/>
            <person name="Halter G.M."/>
            <person name="Han M.V."/>
            <person name="Heger A."/>
            <person name="Hillier L."/>
            <person name="Hinrichs A.S."/>
            <person name="Holmes I."/>
            <person name="Hoskins R.A."/>
            <person name="Hubisz M.J."/>
            <person name="Hultmark D."/>
            <person name="Huntley M.A."/>
            <person name="Jaffe D.B."/>
            <person name="Jagadeeshan S."/>
            <person name="Jeck W.R."/>
            <person name="Johnson J."/>
            <person name="Jones C.D."/>
            <person name="Jordan W.C."/>
            <person name="Karpen G.H."/>
            <person name="Kataoka E."/>
            <person name="Keightley P.D."/>
            <person name="Kheradpour P."/>
            <person name="Kirkness E.F."/>
            <person name="Koerich L.B."/>
            <person name="Kristiansen K."/>
            <person name="Kudrna D."/>
            <person name="Kulathinal R.J."/>
            <person name="Kumar S."/>
            <person name="Kwok R."/>
            <person name="Lander E."/>
            <person name="Langley C.H."/>
            <person name="Lapoint R."/>
            <person name="Lazzaro B.P."/>
            <person name="Lee S.J."/>
            <person name="Levesque L."/>
            <person name="Li R."/>
            <person name="Lin C.F."/>
            <person name="Lin M.F."/>
            <person name="Lindblad-Toh K."/>
            <person name="Llopart A."/>
            <person name="Long M."/>
            <person name="Low L."/>
            <person name="Lozovsky E."/>
            <person name="Lu J."/>
            <person name="Luo M."/>
            <person name="Machado C.A."/>
            <person name="Makalowski W."/>
            <person name="Marzo M."/>
            <person name="Matsuda M."/>
            <person name="Matzkin L."/>
            <person name="McAllister B."/>
            <person name="McBride C.S."/>
            <person name="McKernan B."/>
            <person name="McKernan K."/>
            <person name="Mendez-Lago M."/>
            <person name="Minx P."/>
            <person name="Mollenhauer M.U."/>
            <person name="Montooth K."/>
            <person name="Mount S.M."/>
            <person name="Mu X."/>
            <person name="Myers E."/>
            <person name="Negre B."/>
            <person name="Newfeld S."/>
            <person name="Nielsen R."/>
            <person name="Noor M.A."/>
            <person name="O'Grady P."/>
            <person name="Pachter L."/>
            <person name="Papaceit M."/>
            <person name="Parisi M.J."/>
            <person name="Parisi M."/>
            <person name="Parts L."/>
            <person name="Pedersen J.S."/>
            <person name="Pesole G."/>
            <person name="Phillippy A.M."/>
            <person name="Ponting C.P."/>
            <person name="Pop M."/>
            <person name="Porcelli D."/>
            <person name="Powell J.R."/>
            <person name="Prohaska S."/>
            <person name="Pruitt K."/>
            <person name="Puig M."/>
            <person name="Quesneville H."/>
            <person name="Ram K.R."/>
            <person name="Rand D."/>
            <person name="Rasmussen M.D."/>
            <person name="Reed L.K."/>
            <person name="Reenan R."/>
            <person name="Reily A."/>
            <person name="Remington K.A."/>
            <person name="Rieger T.T."/>
            <person name="Ritchie M.G."/>
            <person name="Robin C."/>
            <person name="Rogers Y.H."/>
            <person name="Rohde C."/>
            <person name="Rozas J."/>
            <person name="Rubenfield M.J."/>
            <person name="Ruiz A."/>
            <person name="Russo S."/>
            <person name="Salzberg S.L."/>
            <person name="Sanchez-Gracia A."/>
            <person name="Saranga D.J."/>
            <person name="Sato H."/>
            <person name="Schaeffer S.W."/>
            <person name="Schatz M.C."/>
            <person name="Schlenke T."/>
            <person name="Schwartz R."/>
            <person name="Segarra C."/>
            <person name="Singh R.S."/>
            <person name="Sirot L."/>
            <person name="Sirota M."/>
            <person name="Sisneros N.B."/>
            <person name="Smith C.D."/>
            <person name="Smith T.F."/>
            <person name="Spieth J."/>
            <person name="Stage D.E."/>
            <person name="Stark A."/>
            <person name="Stephan W."/>
            <person name="Strausberg R.L."/>
            <person name="Strempel S."/>
            <person name="Sturgill D."/>
            <person name="Sutton G."/>
            <person name="Sutton G.G."/>
            <person name="Tao W."/>
            <person name="Teichmann S."/>
            <person name="Tobari Y.N."/>
            <person name="Tomimura Y."/>
            <person name="Tsolas J.M."/>
            <person name="Valente V.L."/>
            <person name="Venter E."/>
            <person name="Venter J.C."/>
            <person name="Vicario S."/>
            <person name="Vieira F.G."/>
            <person name="Vilella A.J."/>
            <person name="Villasante A."/>
            <person name="Walenz B."/>
            <person name="Wang J."/>
            <person name="Wasserman M."/>
            <person name="Watts T."/>
            <person name="Wilson D."/>
            <person name="Wilson R.K."/>
            <person name="Wing R.A."/>
            <person name="Wolfner M.F."/>
            <person name="Wong A."/>
            <person name="Wong G.K."/>
            <person name="Wu C.I."/>
            <person name="Wu G."/>
            <person name="Yamamoto D."/>
            <person name="Yang H.P."/>
            <person name="Yang S.P."/>
            <person name="Yorke J.A."/>
            <person name="Yoshida K."/>
            <person name="Zdobnov E."/>
            <person name="Zhang P."/>
            <person name="Zhang Y."/>
            <person name="Zimin A.V."/>
            <person name="Baldwin J."/>
            <person name="Abdouelleil A."/>
            <person name="Abdulkadir J."/>
            <person name="Abebe A."/>
            <person name="Abera B."/>
            <person name="Abreu J."/>
            <person name="Acer S.C."/>
            <person name="Aftuck L."/>
            <person name="Alexander A."/>
            <person name="An P."/>
            <person name="Anderson E."/>
            <person name="Anderson S."/>
            <person name="Arachi H."/>
            <person name="Azer M."/>
            <person name="Bachantsang P."/>
            <person name="Barry A."/>
            <person name="Bayul T."/>
            <person name="Berlin A."/>
            <person name="Bessette D."/>
            <person name="Bloom T."/>
            <person name="Blye J."/>
            <person name="Boguslavskiy L."/>
            <person name="Bonnet C."/>
            <person name="Boukhgalter B."/>
            <person name="Bourzgui I."/>
            <person name="Brown A."/>
            <person name="Cahill P."/>
            <person name="Channer S."/>
            <person name="Cheshatsang Y."/>
            <person name="Chuda L."/>
            <person name="Citroen M."/>
            <person name="Collymore A."/>
            <person name="Cooke P."/>
            <person name="Costello M."/>
            <person name="D'Aco K."/>
            <person name="Daza R."/>
            <person name="De Haan G."/>
            <person name="DeGray S."/>
            <person name="DeMaso C."/>
            <person name="Dhargay N."/>
            <person name="Dooley K."/>
            <person name="Dooley E."/>
            <person name="Doricent M."/>
            <person name="Dorje P."/>
            <person name="Dorjee K."/>
            <person name="Dupes A."/>
            <person name="Elong R."/>
            <person name="Falk J."/>
            <person name="Farina A."/>
            <person name="Faro S."/>
            <person name="Ferguson D."/>
            <person name="Fisher S."/>
            <person name="Foley C.D."/>
            <person name="Franke A."/>
            <person name="Friedrich D."/>
            <person name="Gadbois L."/>
            <person name="Gearin G."/>
            <person name="Gearin C.R."/>
            <person name="Giannoukos G."/>
            <person name="Goode T."/>
            <person name="Graham J."/>
            <person name="Grandbois E."/>
            <person name="Grewal S."/>
            <person name="Gyaltsen K."/>
            <person name="Hafez N."/>
            <person name="Hagos B."/>
            <person name="Hall J."/>
            <person name="Henson C."/>
            <person name="Hollinger A."/>
            <person name="Honan T."/>
            <person name="Huard M.D."/>
            <person name="Hughes L."/>
            <person name="Hurhula B."/>
            <person name="Husby M.E."/>
            <person name="Kamat A."/>
            <person name="Kanga B."/>
            <person name="Kashin S."/>
            <person name="Khazanovich D."/>
            <person name="Kisner P."/>
            <person name="Lance K."/>
            <person name="Lara M."/>
            <person name="Lee W."/>
            <person name="Lennon N."/>
            <person name="Letendre F."/>
            <person name="LeVine R."/>
            <person name="Lipovsky A."/>
            <person name="Liu X."/>
            <person name="Liu J."/>
            <person name="Liu S."/>
            <person name="Lokyitsang T."/>
            <person name="Lokyitsang Y."/>
            <person name="Lubonja R."/>
            <person name="Lui A."/>
            <person name="MacDonald P."/>
            <person name="Magnisalis V."/>
            <person name="Maru K."/>
            <person name="Matthews C."/>
            <person name="McCusker W."/>
            <person name="McDonough S."/>
            <person name="Mehta T."/>
            <person name="Meldrim J."/>
            <person name="Meneus L."/>
            <person name="Mihai O."/>
            <person name="Mihalev A."/>
            <person name="Mihova T."/>
            <person name="Mittelman R."/>
            <person name="Mlenga V."/>
            <person name="Montmayeur A."/>
            <person name="Mulrain L."/>
            <person name="Navidi A."/>
            <person name="Naylor J."/>
            <person name="Negash T."/>
            <person name="Nguyen T."/>
            <person name="Nguyen N."/>
            <person name="Nicol R."/>
            <person name="Norbu C."/>
            <person name="Norbu N."/>
            <person name="Novod N."/>
            <person name="O'Neill B."/>
            <person name="Osman S."/>
            <person name="Markiewicz E."/>
            <person name="Oyono O.L."/>
            <person name="Patti C."/>
            <person name="Phunkhang P."/>
            <person name="Pierre F."/>
            <person name="Priest M."/>
            <person name="Raghuraman S."/>
            <person name="Rege F."/>
            <person name="Reyes R."/>
            <person name="Rise C."/>
            <person name="Rogov P."/>
            <person name="Ross K."/>
            <person name="Ryan E."/>
            <person name="Settipalli S."/>
            <person name="Shea T."/>
            <person name="Sherpa N."/>
            <person name="Shi L."/>
            <person name="Shih D."/>
            <person name="Sparrow T."/>
            <person name="Spaulding J."/>
            <person name="Stalker J."/>
            <person name="Stange-Thomann N."/>
            <person name="Stavropoulos S."/>
            <person name="Stone C."/>
            <person name="Strader C."/>
            <person name="Tesfaye S."/>
            <person name="Thomson T."/>
            <person name="Thoulutsang Y."/>
            <person name="Thoulutsang D."/>
            <person name="Topham K."/>
            <person name="Topping I."/>
            <person name="Tsamla T."/>
            <person name="Vassiliev H."/>
            <person name="Vo A."/>
            <person name="Wangchuk T."/>
            <person name="Wangdi T."/>
            <person name="Weiand M."/>
            <person name="Wilkinson J."/>
            <person name="Wilson A."/>
            <person name="Yadav S."/>
            <person name="Young G."/>
            <person name="Yu Q."/>
            <person name="Zembek L."/>
            <person name="Zhong D."/>
            <person name="Zimmer A."/>
            <person name="Zwirko Z."/>
            <person name="Jaffe D.B."/>
            <person name="Alvarez P."/>
            <person name="Brockman W."/>
            <person name="Butler J."/>
            <person name="Chin C."/>
            <person name="Gnerre S."/>
            <person name="Grabherr M."/>
            <person name="Kleber M."/>
            <person name="Mauceli E."/>
            <person name="MacCallum I."/>
        </authorList>
    </citation>
    <scope>NUCLEOTIDE SEQUENCE [LARGE SCALE GENOMIC DNA]</scope>
    <source>
        <strain evidence="2">Tucson 14030-0811.24</strain>
    </source>
</reference>
<protein>
    <submittedName>
        <fullName evidence="1">Uncharacterized protein</fullName>
    </submittedName>
</protein>
<dbReference type="AlphaFoldDB" id="A0A0Q9WR38"/>
<accession>A0A0Q9WR38</accession>
<evidence type="ECO:0000313" key="1">
    <source>
        <dbReference type="EMBL" id="KRF98666.1"/>
    </source>
</evidence>
<dbReference type="OrthoDB" id="7883050at2759"/>
<proteinExistence type="predicted"/>
<keyword evidence="2" id="KW-1185">Reference proteome</keyword>
<sequence>MDFVTAISTGAETKYIVEEYSHAFLKAVTGSPKFWRAKIAHQFVGQIFQAVGLNFNVSVADFYKSQDHPYRNDNANYIFQPVASVLAGLDEFLEQLPTLLALYGRQLAVSLGVLQSTSSRRFFELTRPLPCYLQVVLTWTRMVHSICGAIDLQKDVTVDRFLCEPMARISFSILRGLVKELRLHSEDTPGLKDLCLTLNIYVRYGILFEATKRVVLMPMLDIFRDHFTTFLEDMSALTFIYYTFCVQMPNKEEYYVACYRFLEERIEEFARNQQCDQYGNLYLRIMINELITDKYLVIQFETLQKSTSKPLLLATLRYIMTLQCHVASLELIPQRMVQELLCLILRLPISSNAVIALAAELYVKMAQRLFYERDIVVHILETFAKVGRHKSYQNFKSDLTRFLSCLIPHFASLKRFEFYMHILRMPSQAVPLELSLLAAQSILVLLEVHKSQYATSEMAIEEIDALLSNWPHLLESQQPQTRAVLYSVYKRIDFCSVAVHNDELLGTLENFVLDKFLNDNSLTDIEFHGLYESLSLSAQATGNSQLHKLLYKNLTIQRPDAANPRQRNRVMPLQYILQLVQPLRLEEFHFKEM</sequence>
<dbReference type="InParanoid" id="A0A0Q9WR38"/>